<reference evidence="1 2" key="1">
    <citation type="journal article" date="2019" name="Int. J. Syst. Evol. Microbiol.">
        <title>The Global Catalogue of Microorganisms (GCM) 10K type strain sequencing project: providing services to taxonomists for standard genome sequencing and annotation.</title>
        <authorList>
            <consortium name="The Broad Institute Genomics Platform"/>
            <consortium name="The Broad Institute Genome Sequencing Center for Infectious Disease"/>
            <person name="Wu L."/>
            <person name="Ma J."/>
        </authorList>
    </citation>
    <scope>NUCLEOTIDE SEQUENCE [LARGE SCALE GENOMIC DNA]</scope>
    <source>
        <strain evidence="1 2">JCM 16021</strain>
    </source>
</reference>
<name>A0ABN2XPJ7_9ACTN</name>
<dbReference type="Proteomes" id="UP001500575">
    <property type="component" value="Unassembled WGS sequence"/>
</dbReference>
<dbReference type="RefSeq" id="WP_344302020.1">
    <property type="nucleotide sequence ID" value="NZ_BAAAQQ010000002.1"/>
</dbReference>
<accession>A0ABN2XPJ7</accession>
<proteinExistence type="predicted"/>
<sequence>MSAAADSLLELTGDPVAAAWLRRELRERAAETAGTELGDKIAAVLDGRLHVRALATDPDFALHAERTRLAFDDYWAGLDADQRQAAQRKGEEALGELEPDDG</sequence>
<organism evidence="1 2">
    <name type="scientific">Nocardioides bigeumensis</name>
    <dbReference type="NCBI Taxonomy" id="433657"/>
    <lineage>
        <taxon>Bacteria</taxon>
        <taxon>Bacillati</taxon>
        <taxon>Actinomycetota</taxon>
        <taxon>Actinomycetes</taxon>
        <taxon>Propionibacteriales</taxon>
        <taxon>Nocardioidaceae</taxon>
        <taxon>Nocardioides</taxon>
    </lineage>
</organism>
<comment type="caution">
    <text evidence="1">The sequence shown here is derived from an EMBL/GenBank/DDBJ whole genome shotgun (WGS) entry which is preliminary data.</text>
</comment>
<gene>
    <name evidence="1" type="ORF">GCM10009843_04890</name>
</gene>
<evidence type="ECO:0000313" key="2">
    <source>
        <dbReference type="Proteomes" id="UP001500575"/>
    </source>
</evidence>
<keyword evidence="2" id="KW-1185">Reference proteome</keyword>
<evidence type="ECO:0000313" key="1">
    <source>
        <dbReference type="EMBL" id="GAA2115471.1"/>
    </source>
</evidence>
<dbReference type="EMBL" id="BAAAQQ010000002">
    <property type="protein sequence ID" value="GAA2115471.1"/>
    <property type="molecule type" value="Genomic_DNA"/>
</dbReference>
<protein>
    <submittedName>
        <fullName evidence="1">Uncharacterized protein</fullName>
    </submittedName>
</protein>